<organism evidence="7 8">
    <name type="scientific">Chitiniphilus purpureus</name>
    <dbReference type="NCBI Taxonomy" id="2981137"/>
    <lineage>
        <taxon>Bacteria</taxon>
        <taxon>Pseudomonadati</taxon>
        <taxon>Pseudomonadota</taxon>
        <taxon>Betaproteobacteria</taxon>
        <taxon>Neisseriales</taxon>
        <taxon>Chitinibacteraceae</taxon>
        <taxon>Chitiniphilus</taxon>
    </lineage>
</organism>
<evidence type="ECO:0000256" key="6">
    <source>
        <dbReference type="SAM" id="Phobius"/>
    </source>
</evidence>
<reference evidence="7" key="1">
    <citation type="submission" date="2022-10" db="EMBL/GenBank/DDBJ databases">
        <title>Chitiniphilus purpureus sp. nov., a novel chitin-degrading bacterium isolated from crawfish pond sediment.</title>
        <authorList>
            <person name="Li K."/>
        </authorList>
    </citation>
    <scope>NUCLEOTIDE SEQUENCE</scope>
    <source>
        <strain evidence="7">CD1</strain>
    </source>
</reference>
<feature type="transmembrane region" description="Helical" evidence="6">
    <location>
        <begin position="195"/>
        <end position="212"/>
    </location>
</feature>
<evidence type="ECO:0000256" key="5">
    <source>
        <dbReference type="ARBA" id="ARBA00023136"/>
    </source>
</evidence>
<dbReference type="InterPro" id="IPR003339">
    <property type="entry name" value="ABC/ECF_trnsptr_transmembrane"/>
</dbReference>
<sequence>MIRACAWAHPAQRILWWGLVACGLQWMQPTPLVICVAVTLLVAAWRDGRALQRALRRLLALLAALMFVYGWGVPGQYLWPGWALSPTQQGLSAGGLQAVRLLGVVAALQLLLGGMARERLFAGMHALATPLSWVGVDRRVAALRLALTLVYAQALLDRHSGWRVLWRELTAPAQDTPPALALEWPPAPLSPLQRCGLLLPLLALVCMLWVVMF</sequence>
<evidence type="ECO:0000256" key="1">
    <source>
        <dbReference type="ARBA" id="ARBA00004141"/>
    </source>
</evidence>
<feature type="transmembrane region" description="Helical" evidence="6">
    <location>
        <begin position="91"/>
        <end position="112"/>
    </location>
</feature>
<evidence type="ECO:0000256" key="3">
    <source>
        <dbReference type="ARBA" id="ARBA00022692"/>
    </source>
</evidence>
<comment type="similarity">
    <text evidence="2">Belongs to the CbiQ family.</text>
</comment>
<name>A0ABY6DHB4_9NEIS</name>
<keyword evidence="3 6" id="KW-0812">Transmembrane</keyword>
<protein>
    <recommendedName>
        <fullName evidence="9">Energy-coupling factor transporter transmembrane protein EcfT</fullName>
    </recommendedName>
</protein>
<proteinExistence type="inferred from homology"/>
<feature type="transmembrane region" description="Helical" evidence="6">
    <location>
        <begin position="58"/>
        <end position="79"/>
    </location>
</feature>
<dbReference type="Proteomes" id="UP001061302">
    <property type="component" value="Chromosome"/>
</dbReference>
<gene>
    <name evidence="7" type="ORF">N8I74_10415</name>
</gene>
<keyword evidence="5 6" id="KW-0472">Membrane</keyword>
<dbReference type="EMBL" id="CP106753">
    <property type="protein sequence ID" value="UXY13734.1"/>
    <property type="molecule type" value="Genomic_DNA"/>
</dbReference>
<accession>A0ABY6DHB4</accession>
<evidence type="ECO:0000256" key="2">
    <source>
        <dbReference type="ARBA" id="ARBA00008564"/>
    </source>
</evidence>
<keyword evidence="4 6" id="KW-1133">Transmembrane helix</keyword>
<comment type="subcellular location">
    <subcellularLocation>
        <location evidence="1">Membrane</location>
        <topology evidence="1">Multi-pass membrane protein</topology>
    </subcellularLocation>
</comment>
<feature type="transmembrane region" description="Helical" evidence="6">
    <location>
        <begin position="26"/>
        <end position="46"/>
    </location>
</feature>
<evidence type="ECO:0000313" key="8">
    <source>
        <dbReference type="Proteomes" id="UP001061302"/>
    </source>
</evidence>
<evidence type="ECO:0000313" key="7">
    <source>
        <dbReference type="EMBL" id="UXY13734.1"/>
    </source>
</evidence>
<evidence type="ECO:0008006" key="9">
    <source>
        <dbReference type="Google" id="ProtNLM"/>
    </source>
</evidence>
<evidence type="ECO:0000256" key="4">
    <source>
        <dbReference type="ARBA" id="ARBA00022989"/>
    </source>
</evidence>
<dbReference type="Pfam" id="PF02361">
    <property type="entry name" value="CbiQ"/>
    <property type="match status" value="1"/>
</dbReference>
<keyword evidence="8" id="KW-1185">Reference proteome</keyword>
<dbReference type="RefSeq" id="WP_263122975.1">
    <property type="nucleotide sequence ID" value="NZ_CP106753.1"/>
</dbReference>